<dbReference type="GO" id="GO:0051287">
    <property type="term" value="F:NAD binding"/>
    <property type="evidence" value="ECO:0007669"/>
    <property type="project" value="InterPro"/>
</dbReference>
<feature type="binding site" evidence="9">
    <location>
        <position position="429"/>
    </location>
    <ligand>
        <name>Zn(2+)</name>
        <dbReference type="ChEBI" id="CHEBI:29105"/>
    </ligand>
</feature>
<evidence type="ECO:0000256" key="1">
    <source>
        <dbReference type="ARBA" id="ARBA00010178"/>
    </source>
</evidence>
<keyword evidence="6" id="KW-0028">Amino-acid biosynthesis</keyword>
<feature type="binding site" evidence="9">
    <location>
        <position position="266"/>
    </location>
    <ligand>
        <name>Zn(2+)</name>
        <dbReference type="ChEBI" id="CHEBI:29105"/>
    </ligand>
</feature>
<feature type="binding site" evidence="8">
    <location>
        <position position="266"/>
    </location>
    <ligand>
        <name>substrate</name>
    </ligand>
</feature>
<feature type="binding site" evidence="8">
    <location>
        <position position="429"/>
    </location>
    <ligand>
        <name>substrate</name>
    </ligand>
</feature>
<dbReference type="InterPro" id="IPR016161">
    <property type="entry name" value="Ald_DH/histidinol_DH"/>
</dbReference>
<dbReference type="PANTHER" id="PTHR21256">
    <property type="entry name" value="HISTIDINOL DEHYDROGENASE HDH"/>
    <property type="match status" value="1"/>
</dbReference>
<comment type="catalytic activity">
    <reaction evidence="6">
        <text>L-histidinol + 2 NAD(+) + H2O = L-histidine + 2 NADH + 3 H(+)</text>
        <dbReference type="Rhea" id="RHEA:20641"/>
        <dbReference type="ChEBI" id="CHEBI:15377"/>
        <dbReference type="ChEBI" id="CHEBI:15378"/>
        <dbReference type="ChEBI" id="CHEBI:57540"/>
        <dbReference type="ChEBI" id="CHEBI:57595"/>
        <dbReference type="ChEBI" id="CHEBI:57699"/>
        <dbReference type="ChEBI" id="CHEBI:57945"/>
        <dbReference type="EC" id="1.1.1.23"/>
    </reaction>
</comment>
<dbReference type="InterPro" id="IPR022695">
    <property type="entry name" value="Histidinol_DH_monofunct"/>
</dbReference>
<dbReference type="NCBIfam" id="TIGR00069">
    <property type="entry name" value="hisD"/>
    <property type="match status" value="1"/>
</dbReference>
<organism evidence="11 12">
    <name type="scientific">Candidatus Bilamarchaeum dharawalense</name>
    <dbReference type="NCBI Taxonomy" id="2885759"/>
    <lineage>
        <taxon>Archaea</taxon>
        <taxon>Candidatus Micrarchaeota</taxon>
        <taxon>Candidatus Micrarchaeia</taxon>
        <taxon>Candidatus Anstonellales</taxon>
        <taxon>Candidatus Bilamarchaeaceae</taxon>
        <taxon>Candidatus Bilamarchaeum</taxon>
    </lineage>
</organism>
<evidence type="ECO:0000256" key="4">
    <source>
        <dbReference type="ARBA" id="ARBA00022833"/>
    </source>
</evidence>
<dbReference type="InterPro" id="IPR012131">
    <property type="entry name" value="Hstdl_DH"/>
</dbReference>
<dbReference type="GO" id="GO:0000105">
    <property type="term" value="P:L-histidine biosynthetic process"/>
    <property type="evidence" value="ECO:0007669"/>
    <property type="project" value="UniProtKB-UniRule"/>
</dbReference>
<dbReference type="Gene3D" id="3.40.50.1980">
    <property type="entry name" value="Nitrogenase molybdenum iron protein domain"/>
    <property type="match status" value="2"/>
</dbReference>
<feature type="binding site" evidence="9">
    <location>
        <position position="269"/>
    </location>
    <ligand>
        <name>Zn(2+)</name>
        <dbReference type="ChEBI" id="CHEBI:29105"/>
    </ligand>
</feature>
<evidence type="ECO:0000256" key="3">
    <source>
        <dbReference type="ARBA" id="ARBA00022723"/>
    </source>
</evidence>
<evidence type="ECO:0000256" key="9">
    <source>
        <dbReference type="PIRSR" id="PIRSR000099-4"/>
    </source>
</evidence>
<dbReference type="PIRSF" id="PIRSF000099">
    <property type="entry name" value="Histidinol_dh"/>
    <property type="match status" value="1"/>
</dbReference>
<keyword evidence="5 6" id="KW-0560">Oxidoreductase</keyword>
<comment type="pathway">
    <text evidence="6">Amino-acid biosynthesis; L-histidine biosynthesis; L-histidine from 5-phospho-alpha-D-ribose 1-diphosphate: step 9/9.</text>
</comment>
<dbReference type="EC" id="1.1.1.23" evidence="6"/>
<evidence type="ECO:0000256" key="2">
    <source>
        <dbReference type="ARBA" id="ARBA00016531"/>
    </source>
</evidence>
<keyword evidence="3 9" id="KW-0479">Metal-binding</keyword>
<dbReference type="FunFam" id="3.40.50.1980:FF:000001">
    <property type="entry name" value="Histidinol dehydrogenase"/>
    <property type="match status" value="1"/>
</dbReference>
<evidence type="ECO:0000256" key="7">
    <source>
        <dbReference type="PIRSR" id="PIRSR000099-1"/>
    </source>
</evidence>
<comment type="function">
    <text evidence="6">Catalyzes the sequential NAD-dependent oxidations of L-histidinol to L-histidinaldehyde and then to L-histidine.</text>
</comment>
<evidence type="ECO:0000256" key="8">
    <source>
        <dbReference type="PIRSR" id="PIRSR000099-3"/>
    </source>
</evidence>
<gene>
    <name evidence="11" type="primary">hisD</name>
    <name evidence="11" type="ORF">LFW2832_00705</name>
</gene>
<dbReference type="Pfam" id="PF00815">
    <property type="entry name" value="Histidinol_dh"/>
    <property type="match status" value="1"/>
</dbReference>
<evidence type="ECO:0000256" key="10">
    <source>
        <dbReference type="RuleBase" id="RU004175"/>
    </source>
</evidence>
<dbReference type="PRINTS" id="PR00083">
    <property type="entry name" value="HOLDHDRGNASE"/>
</dbReference>
<sequence>MRWNWKGIYFTCWLVRRSNDNEISKLKNRSSASVSDSVKLLLADMDQRQFSALADYSLKFDKFRLNMENIKIPKEEIEKQASELTKQQIRAIDFAYAQTKTLQEKIAQFITPISIQSKFGVTKFIPKPIDRVGIYVPGGLAPLPSSLLMAAVSAKAAGVKDIILCTPPRSDGLSPAIAYLMLKLGIKDAFWLGGVAAIWFMANGISPFKAVDKICGPGNSFVTEAKSQLSQSGKIGIDMIAGPSEVLIIADGSANPAYIAADLLAQAEHGINSSSVLLTDSKELAIAVQNEIDFQLSKMKRKKEIKQALETCGGIFVIDDPISQGVAMANQFVPEHLEIYCKKSLCDSILSCNPKAGAIFINTCEAFADYGMTGGNHILPTNRTARFSSGLSAKDFFIWQYVEELSDQAQSNLSDFTTKFADLESLEAHSNAAKLRKR</sequence>
<comment type="cofactor">
    <cofactor evidence="9">
        <name>Zn(2+)</name>
        <dbReference type="ChEBI" id="CHEBI:29105"/>
    </cofactor>
    <text evidence="9">Binds 1 zinc ion per subunit.</text>
</comment>
<comment type="caution">
    <text evidence="11">The sequence shown here is derived from an EMBL/GenBank/DDBJ whole genome shotgun (WGS) entry which is preliminary data.</text>
</comment>
<dbReference type="PROSITE" id="PS00611">
    <property type="entry name" value="HISOL_DEHYDROGENASE"/>
    <property type="match status" value="1"/>
</dbReference>
<dbReference type="InterPro" id="IPR001692">
    <property type="entry name" value="Histidinol_DH_CS"/>
</dbReference>
<feature type="binding site" evidence="9">
    <location>
        <position position="369"/>
    </location>
    <ligand>
        <name>Zn(2+)</name>
        <dbReference type="ChEBI" id="CHEBI:29105"/>
    </ligand>
</feature>
<dbReference type="GO" id="GO:0004399">
    <property type="term" value="F:histidinol dehydrogenase activity"/>
    <property type="evidence" value="ECO:0007669"/>
    <property type="project" value="UniProtKB-UniRule"/>
</dbReference>
<evidence type="ECO:0000256" key="5">
    <source>
        <dbReference type="ARBA" id="ARBA00023002"/>
    </source>
</evidence>
<keyword evidence="6" id="KW-0520">NAD</keyword>
<dbReference type="Proteomes" id="UP000789941">
    <property type="component" value="Unassembled WGS sequence"/>
</dbReference>
<dbReference type="GO" id="GO:0005829">
    <property type="term" value="C:cytosol"/>
    <property type="evidence" value="ECO:0007669"/>
    <property type="project" value="TreeGrafter"/>
</dbReference>
<keyword evidence="6" id="KW-0368">Histidine biosynthesis</keyword>
<comment type="similarity">
    <text evidence="1 6 10">Belongs to the histidinol dehydrogenase family.</text>
</comment>
<evidence type="ECO:0000256" key="6">
    <source>
        <dbReference type="PIRNR" id="PIRNR000099"/>
    </source>
</evidence>
<dbReference type="Gene3D" id="1.20.5.1300">
    <property type="match status" value="1"/>
</dbReference>
<feature type="binding site" evidence="8">
    <location>
        <position position="269"/>
    </location>
    <ligand>
        <name>substrate</name>
    </ligand>
</feature>
<proteinExistence type="inferred from homology"/>
<name>A0A5E4LSD5_9ARCH</name>
<dbReference type="CDD" id="cd06572">
    <property type="entry name" value="Histidinol_dh"/>
    <property type="match status" value="1"/>
</dbReference>
<dbReference type="UniPathway" id="UPA00031">
    <property type="reaction ID" value="UER00014"/>
</dbReference>
<feature type="binding site" evidence="8">
    <location>
        <position position="336"/>
    </location>
    <ligand>
        <name>substrate</name>
    </ligand>
</feature>
<dbReference type="AlphaFoldDB" id="A0A5E4LSD5"/>
<reference evidence="11 12" key="1">
    <citation type="submission" date="2019-08" db="EMBL/GenBank/DDBJ databases">
        <authorList>
            <person name="Vazquez-Campos X."/>
        </authorList>
    </citation>
    <scope>NUCLEOTIDE SEQUENCE [LARGE SCALE GENOMIC DNA]</scope>
    <source>
        <strain evidence="11">LFW-283_2</strain>
    </source>
</reference>
<dbReference type="SUPFAM" id="SSF53720">
    <property type="entry name" value="ALDH-like"/>
    <property type="match status" value="1"/>
</dbReference>
<feature type="active site" description="Proton acceptor" evidence="7">
    <location>
        <position position="336"/>
    </location>
</feature>
<evidence type="ECO:0000313" key="12">
    <source>
        <dbReference type="Proteomes" id="UP000789941"/>
    </source>
</evidence>
<protein>
    <recommendedName>
        <fullName evidence="2 6">Histidinol dehydrogenase</fullName>
        <shortName evidence="6">HDH</shortName>
        <ecNumber evidence="6">1.1.1.23</ecNumber>
    </recommendedName>
</protein>
<evidence type="ECO:0000313" key="11">
    <source>
        <dbReference type="EMBL" id="VVC04058.1"/>
    </source>
</evidence>
<dbReference type="PANTHER" id="PTHR21256:SF2">
    <property type="entry name" value="HISTIDINE BIOSYNTHESIS TRIFUNCTIONAL PROTEIN"/>
    <property type="match status" value="1"/>
</dbReference>
<feature type="binding site" evidence="8">
    <location>
        <position position="369"/>
    </location>
    <ligand>
        <name>substrate</name>
    </ligand>
</feature>
<feature type="binding site" evidence="8">
    <location>
        <position position="244"/>
    </location>
    <ligand>
        <name>substrate</name>
    </ligand>
</feature>
<dbReference type="EMBL" id="CABMJJ010000009">
    <property type="protein sequence ID" value="VVC04058.1"/>
    <property type="molecule type" value="Genomic_DNA"/>
</dbReference>
<keyword evidence="4 9" id="KW-0862">Zinc</keyword>
<feature type="binding site" evidence="8">
    <location>
        <position position="424"/>
    </location>
    <ligand>
        <name>substrate</name>
    </ligand>
</feature>
<feature type="active site" description="Proton acceptor" evidence="7">
    <location>
        <position position="335"/>
    </location>
</feature>
<accession>A0A5E4LSD5</accession>
<dbReference type="GO" id="GO:0046872">
    <property type="term" value="F:metal ion binding"/>
    <property type="evidence" value="ECO:0007669"/>
    <property type="project" value="UniProtKB-KW"/>
</dbReference>